<keyword evidence="2" id="KW-1133">Transmembrane helix</keyword>
<keyword evidence="2" id="KW-0812">Transmembrane</keyword>
<feature type="transmembrane region" description="Helical" evidence="2">
    <location>
        <begin position="201"/>
        <end position="226"/>
    </location>
</feature>
<dbReference type="AlphaFoldDB" id="A0A2M8LI72"/>
<feature type="transmembrane region" description="Helical" evidence="2">
    <location>
        <begin position="103"/>
        <end position="122"/>
    </location>
</feature>
<comment type="caution">
    <text evidence="3">The sequence shown here is derived from an EMBL/GenBank/DDBJ whole genome shotgun (WGS) entry which is preliminary data.</text>
</comment>
<dbReference type="NCBIfam" id="TIGR00341">
    <property type="entry name" value="TIGR00341 family protein"/>
    <property type="match status" value="1"/>
</dbReference>
<feature type="compositionally biased region" description="Basic and acidic residues" evidence="1">
    <location>
        <begin position="237"/>
        <end position="256"/>
    </location>
</feature>
<feature type="region of interest" description="Disordered" evidence="1">
    <location>
        <begin position="234"/>
        <end position="256"/>
    </location>
</feature>
<keyword evidence="2" id="KW-0472">Membrane</keyword>
<dbReference type="EMBL" id="PFEU01000006">
    <property type="protein sequence ID" value="PJE77106.1"/>
    <property type="molecule type" value="Genomic_DNA"/>
</dbReference>
<proteinExistence type="predicted"/>
<dbReference type="InterPro" id="IPR005240">
    <property type="entry name" value="DUF389"/>
</dbReference>
<evidence type="ECO:0000313" key="3">
    <source>
        <dbReference type="EMBL" id="PJE77106.1"/>
    </source>
</evidence>
<organism evidence="3 4">
    <name type="scientific">Candidatus Uhrbacteria bacterium CG10_big_fil_rev_8_21_14_0_10_48_16</name>
    <dbReference type="NCBI Taxonomy" id="1975038"/>
    <lineage>
        <taxon>Bacteria</taxon>
        <taxon>Candidatus Uhriibacteriota</taxon>
    </lineage>
</organism>
<name>A0A2M8LI72_9BACT</name>
<dbReference type="Proteomes" id="UP000231436">
    <property type="component" value="Unassembled WGS sequence"/>
</dbReference>
<evidence type="ECO:0000256" key="2">
    <source>
        <dbReference type="SAM" id="Phobius"/>
    </source>
</evidence>
<accession>A0A2M8LI72</accession>
<dbReference type="PANTHER" id="PTHR20992:SF9">
    <property type="entry name" value="AT15442P-RELATED"/>
    <property type="match status" value="1"/>
</dbReference>
<feature type="transmembrane region" description="Helical" evidence="2">
    <location>
        <begin position="68"/>
        <end position="91"/>
    </location>
</feature>
<evidence type="ECO:0000256" key="1">
    <source>
        <dbReference type="SAM" id="MobiDB-lite"/>
    </source>
</evidence>
<evidence type="ECO:0000313" key="4">
    <source>
        <dbReference type="Proteomes" id="UP000231436"/>
    </source>
</evidence>
<dbReference type="PANTHER" id="PTHR20992">
    <property type="entry name" value="AT15442P-RELATED"/>
    <property type="match status" value="1"/>
</dbReference>
<feature type="transmembrane region" description="Helical" evidence="2">
    <location>
        <begin position="45"/>
        <end position="62"/>
    </location>
</feature>
<gene>
    <name evidence="3" type="ORF">COV05_00655</name>
</gene>
<feature type="transmembrane region" description="Helical" evidence="2">
    <location>
        <begin position="142"/>
        <end position="161"/>
    </location>
</feature>
<protein>
    <submittedName>
        <fullName evidence="3">TIGR00341 family protein</fullName>
    </submittedName>
</protein>
<reference evidence="4" key="1">
    <citation type="submission" date="2017-09" db="EMBL/GenBank/DDBJ databases">
        <title>Depth-based differentiation of microbial function through sediment-hosted aquifers and enrichment of novel symbionts in the deep terrestrial subsurface.</title>
        <authorList>
            <person name="Probst A.J."/>
            <person name="Ladd B."/>
            <person name="Jarett J.K."/>
            <person name="Geller-Mcgrath D.E."/>
            <person name="Sieber C.M.K."/>
            <person name="Emerson J.B."/>
            <person name="Anantharaman K."/>
            <person name="Thomas B.C."/>
            <person name="Malmstrom R."/>
            <person name="Stieglmeier M."/>
            <person name="Klingl A."/>
            <person name="Woyke T."/>
            <person name="Ryan C.M."/>
            <person name="Banfield J.F."/>
        </authorList>
    </citation>
    <scope>NUCLEOTIDE SEQUENCE [LARGE SCALE GENOMIC DNA]</scope>
</reference>
<dbReference type="Pfam" id="PF04087">
    <property type="entry name" value="DUF389"/>
    <property type="match status" value="1"/>
</dbReference>
<feature type="transmembrane region" description="Helical" evidence="2">
    <location>
        <begin position="168"/>
        <end position="189"/>
    </location>
</feature>
<sequence>MFVNIVSKLYHRGTMATTLFHAMTEQDKTTAVKRLIEESTPRDDFFLLAILSVLMAVFGLLLNSPAVIIGSMLIAPLLSPILGISLGVVMADSRLIFRSLFTLTKAIAWSIPFASIATLLFASQAGLSPELNPEILSRTEPSILYIAVAVVAGLAASFALIKPNLNASLPGVAISVALIPPIAVTGIGLARFDWAMMTDSFILFLINAVSIVFASMVVFSLMNLYVKRSVAEEEIDKEDKKLEHDKEQAEKEANAL</sequence>